<dbReference type="Pfam" id="PF06051">
    <property type="entry name" value="DUF928"/>
    <property type="match status" value="1"/>
</dbReference>
<evidence type="ECO:0000313" key="3">
    <source>
        <dbReference type="Proteomes" id="UP001196661"/>
    </source>
</evidence>
<sequence>MYYLLQKKAPLRRCLASGMVALGSLLGMATGASASTPDLLDQWLTEFKPPDIGRPETAGNGSSRRPLSCSPDEAVIAPLLPADRFGLTLKDHPQIFVDMPATSAKQVFLTFRGESPEDYRQAMVPISPQTGWVGFGLPDDAPALTPGVTYEWSLTLVCGNFMTLNDPILTGWVHRTELETSQSVVHTPEAMAQWLSENGYWYDLVDLVVDRAHYSRAVR</sequence>
<keyword evidence="1" id="KW-0732">Signal</keyword>
<feature type="chain" id="PRO_5045836328" evidence="1">
    <location>
        <begin position="35"/>
        <end position="219"/>
    </location>
</feature>
<evidence type="ECO:0000313" key="2">
    <source>
        <dbReference type="EMBL" id="MBT9313657.1"/>
    </source>
</evidence>
<dbReference type="RefSeq" id="WP_215619545.1">
    <property type="nucleotide sequence ID" value="NZ_JADOER010000015.1"/>
</dbReference>
<reference evidence="2 3" key="1">
    <citation type="journal article" date="2021" name="Mar. Drugs">
        <title>Genome Reduction and Secondary Metabolism of the Marine Sponge-Associated Cyanobacterium Leptothoe.</title>
        <authorList>
            <person name="Konstantinou D."/>
            <person name="Popin R.V."/>
            <person name="Fewer D.P."/>
            <person name="Sivonen K."/>
            <person name="Gkelis S."/>
        </authorList>
    </citation>
    <scope>NUCLEOTIDE SEQUENCE [LARGE SCALE GENOMIC DNA]</scope>
    <source>
        <strain evidence="2 3">TAU-MAC 1615</strain>
    </source>
</reference>
<proteinExistence type="predicted"/>
<evidence type="ECO:0000256" key="1">
    <source>
        <dbReference type="SAM" id="SignalP"/>
    </source>
</evidence>
<comment type="caution">
    <text evidence="2">The sequence shown here is derived from an EMBL/GenBank/DDBJ whole genome shotgun (WGS) entry which is preliminary data.</text>
</comment>
<dbReference type="Proteomes" id="UP001196661">
    <property type="component" value="Unassembled WGS sequence"/>
</dbReference>
<organism evidence="2 3">
    <name type="scientific">Leptothoe kymatousa TAU-MAC 1615</name>
    <dbReference type="NCBI Taxonomy" id="2364775"/>
    <lineage>
        <taxon>Bacteria</taxon>
        <taxon>Bacillati</taxon>
        <taxon>Cyanobacteriota</taxon>
        <taxon>Cyanophyceae</taxon>
        <taxon>Nodosilineales</taxon>
        <taxon>Cymatolegaceae</taxon>
        <taxon>Leptothoe</taxon>
        <taxon>Leptothoe kymatousa</taxon>
    </lineage>
</organism>
<gene>
    <name evidence="2" type="ORF">IXB28_15700</name>
</gene>
<feature type="signal peptide" evidence="1">
    <location>
        <begin position="1"/>
        <end position="34"/>
    </location>
</feature>
<protein>
    <submittedName>
        <fullName evidence="2">DUF928 domain-containing protein</fullName>
    </submittedName>
</protein>
<dbReference type="InterPro" id="IPR010328">
    <property type="entry name" value="DUF928"/>
</dbReference>
<name>A0ABS5Y754_9CYAN</name>
<dbReference type="EMBL" id="JADOER010000015">
    <property type="protein sequence ID" value="MBT9313657.1"/>
    <property type="molecule type" value="Genomic_DNA"/>
</dbReference>
<keyword evidence="3" id="KW-1185">Reference proteome</keyword>
<accession>A0ABS5Y754</accession>